<evidence type="ECO:0000313" key="1">
    <source>
        <dbReference type="EMBL" id="CAG8602167.1"/>
    </source>
</evidence>
<gene>
    <name evidence="1" type="ORF">ACOLOM_LOCUS6717</name>
</gene>
<organism evidence="1 2">
    <name type="scientific">Acaulospora colombiana</name>
    <dbReference type="NCBI Taxonomy" id="27376"/>
    <lineage>
        <taxon>Eukaryota</taxon>
        <taxon>Fungi</taxon>
        <taxon>Fungi incertae sedis</taxon>
        <taxon>Mucoromycota</taxon>
        <taxon>Glomeromycotina</taxon>
        <taxon>Glomeromycetes</taxon>
        <taxon>Diversisporales</taxon>
        <taxon>Acaulosporaceae</taxon>
        <taxon>Acaulospora</taxon>
    </lineage>
</organism>
<name>A0ACA9MQE7_9GLOM</name>
<keyword evidence="2" id="KW-1185">Reference proteome</keyword>
<dbReference type="Proteomes" id="UP000789525">
    <property type="component" value="Unassembled WGS sequence"/>
</dbReference>
<proteinExistence type="predicted"/>
<evidence type="ECO:0000313" key="2">
    <source>
        <dbReference type="Proteomes" id="UP000789525"/>
    </source>
</evidence>
<sequence length="341" mass="39116">MYSLAQRANALLAFSTTVIFGLLGAVAFVTLFIPSSPTAKIDIKELQVWIYDYAQSHAHSQSEFAFVDLKVDAVANFWIKFFQDLTSLFNWNTKQLFVSVVAEYETETHSLNQVVLWDTIIQSKEDAHIKADMHNEYNFVDITTSFGLIEVETRNKVSMSEVIKAVLLQQFLQTLLGLLVLIAEEEDILPDDRVEMFHIGQMLKTCATRLYVWQPIEPYQDVIIEATYWYIIPILKFVLAIGYLETIALSKNFQILMTPLRFLLANHPFFTVWDRILGTYMAVSQKSREIKKDRTTTINRLSLKANAGDDYDTQAIKKAETINSEVSTPGRYNLRSRKNIA</sequence>
<dbReference type="EMBL" id="CAJVPT010014166">
    <property type="protein sequence ID" value="CAG8602167.1"/>
    <property type="molecule type" value="Genomic_DNA"/>
</dbReference>
<comment type="caution">
    <text evidence="1">The sequence shown here is derived from an EMBL/GenBank/DDBJ whole genome shotgun (WGS) entry which is preliminary data.</text>
</comment>
<reference evidence="1" key="1">
    <citation type="submission" date="2021-06" db="EMBL/GenBank/DDBJ databases">
        <authorList>
            <person name="Kallberg Y."/>
            <person name="Tangrot J."/>
            <person name="Rosling A."/>
        </authorList>
    </citation>
    <scope>NUCLEOTIDE SEQUENCE</scope>
    <source>
        <strain evidence="1">CL356</strain>
    </source>
</reference>
<accession>A0ACA9MQE7</accession>
<protein>
    <submittedName>
        <fullName evidence="1">11406_t:CDS:1</fullName>
    </submittedName>
</protein>